<dbReference type="Proteomes" id="UP000658514">
    <property type="component" value="Unassembled WGS sequence"/>
</dbReference>
<dbReference type="EMBL" id="JACJQH010000032">
    <property type="protein sequence ID" value="MBD2197774.1"/>
    <property type="molecule type" value="Genomic_DNA"/>
</dbReference>
<dbReference type="RefSeq" id="WP_190544966.1">
    <property type="nucleotide sequence ID" value="NZ_CAWPNO010000065.1"/>
</dbReference>
<gene>
    <name evidence="2" type="ORF">H6G24_20070</name>
</gene>
<keyword evidence="1" id="KW-0812">Transmembrane</keyword>
<feature type="transmembrane region" description="Helical" evidence="1">
    <location>
        <begin position="65"/>
        <end position="84"/>
    </location>
</feature>
<reference evidence="2 3" key="1">
    <citation type="journal article" date="2020" name="ISME J.">
        <title>Comparative genomics reveals insights into cyanobacterial evolution and habitat adaptation.</title>
        <authorList>
            <person name="Chen M.Y."/>
            <person name="Teng W.K."/>
            <person name="Zhao L."/>
            <person name="Hu C.X."/>
            <person name="Zhou Y.K."/>
            <person name="Han B.P."/>
            <person name="Song L.R."/>
            <person name="Shu W.S."/>
        </authorList>
    </citation>
    <scope>NUCLEOTIDE SEQUENCE [LARGE SCALE GENOMIC DNA]</scope>
    <source>
        <strain evidence="2 3">FACHB-288</strain>
    </source>
</reference>
<keyword evidence="1" id="KW-0472">Membrane</keyword>
<name>A0ABR8ACZ5_9CYAN</name>
<feature type="transmembrane region" description="Helical" evidence="1">
    <location>
        <begin position="90"/>
        <end position="107"/>
    </location>
</feature>
<proteinExistence type="predicted"/>
<feature type="transmembrane region" description="Helical" evidence="1">
    <location>
        <begin position="12"/>
        <end position="33"/>
    </location>
</feature>
<sequence>MSRLLIKLLGLDLLFLGIYFLGQNIIFATGYYPYFYSKIPAIGSFLAIMAGVMTLIFFRKETENLGWILLGVGIVLVVFSGGVILKPTSLWNFFVAFAALVAGYKMLTQGRINF</sequence>
<keyword evidence="3" id="KW-1185">Reference proteome</keyword>
<feature type="transmembrane region" description="Helical" evidence="1">
    <location>
        <begin position="39"/>
        <end position="58"/>
    </location>
</feature>
<keyword evidence="1" id="KW-1133">Transmembrane helix</keyword>
<comment type="caution">
    <text evidence="2">The sequence shown here is derived from an EMBL/GenBank/DDBJ whole genome shotgun (WGS) entry which is preliminary data.</text>
</comment>
<evidence type="ECO:0000313" key="2">
    <source>
        <dbReference type="EMBL" id="MBD2197774.1"/>
    </source>
</evidence>
<protein>
    <submittedName>
        <fullName evidence="2">Uncharacterized protein</fullName>
    </submittedName>
</protein>
<organism evidence="2 3">
    <name type="scientific">Calothrix parietina FACHB-288</name>
    <dbReference type="NCBI Taxonomy" id="2692896"/>
    <lineage>
        <taxon>Bacteria</taxon>
        <taxon>Bacillati</taxon>
        <taxon>Cyanobacteriota</taxon>
        <taxon>Cyanophyceae</taxon>
        <taxon>Nostocales</taxon>
        <taxon>Calotrichaceae</taxon>
        <taxon>Calothrix</taxon>
    </lineage>
</organism>
<accession>A0ABR8ACZ5</accession>
<evidence type="ECO:0000256" key="1">
    <source>
        <dbReference type="SAM" id="Phobius"/>
    </source>
</evidence>
<evidence type="ECO:0000313" key="3">
    <source>
        <dbReference type="Proteomes" id="UP000658514"/>
    </source>
</evidence>